<keyword evidence="5 9" id="KW-0812">Transmembrane</keyword>
<sequence>MRIFKAVQKIPGGLMIVPLLLGVLTNTFFPEILMVGGFAQALFKEGAMALIGAFLLCMGAQLPVRAAGAVATKGFAILIGKLLAAITVGLIAGMLMPSGTIMGLTPLAIVAAMSNSNTGLYAALTQEFGNVTDRGAAAVITINDGPFLTLVVLGAAGMASFPLVSFLAVLAPVLIGFILGNLDHELRDFLRGGERVLIPFFAFPLGAGINLGNIVESGLSGILLGFFTLFLSGGCAVGLLWIFQVLSKRPKHQRNLISAVAESSTAGAAVATPAVAAAADPALAPIVDAATVQVAGSVIVTALLTPVVTALWYKWQMKRGVDPMHEYDDPALNGSPEELAEHAEKMKALKSNH</sequence>
<evidence type="ECO:0000256" key="8">
    <source>
        <dbReference type="ARBA" id="ARBA00023136"/>
    </source>
</evidence>
<feature type="transmembrane region" description="Helical" evidence="9">
    <location>
        <begin position="163"/>
        <end position="184"/>
    </location>
</feature>
<feature type="transmembrane region" description="Helical" evidence="9">
    <location>
        <begin position="290"/>
        <end position="313"/>
    </location>
</feature>
<feature type="transmembrane region" description="Helical" evidence="9">
    <location>
        <begin position="196"/>
        <end position="215"/>
    </location>
</feature>
<evidence type="ECO:0000256" key="2">
    <source>
        <dbReference type="ARBA" id="ARBA00022448"/>
    </source>
</evidence>
<evidence type="ECO:0000256" key="1">
    <source>
        <dbReference type="ARBA" id="ARBA00006430"/>
    </source>
</evidence>
<keyword evidence="3" id="KW-1003">Cell membrane</keyword>
<keyword evidence="7 9" id="KW-1133">Transmembrane helix</keyword>
<feature type="transmembrane region" description="Helical" evidence="9">
    <location>
        <begin position="101"/>
        <end position="124"/>
    </location>
</feature>
<comment type="caution">
    <text evidence="10">The sequence shown here is derived from an EMBL/GenBank/DDBJ whole genome shotgun (WGS) entry which is preliminary data.</text>
</comment>
<feature type="transmembrane region" description="Helical" evidence="9">
    <location>
        <begin position="136"/>
        <end position="157"/>
    </location>
</feature>
<feature type="transmembrane region" description="Helical" evidence="9">
    <location>
        <begin position="12"/>
        <end position="29"/>
    </location>
</feature>
<evidence type="ECO:0000256" key="6">
    <source>
        <dbReference type="ARBA" id="ARBA00022847"/>
    </source>
</evidence>
<feature type="transmembrane region" description="Helical" evidence="9">
    <location>
        <begin position="255"/>
        <end position="278"/>
    </location>
</feature>
<dbReference type="EMBL" id="JAUSQL010000001">
    <property type="protein sequence ID" value="MDP9831602.1"/>
    <property type="molecule type" value="Genomic_DNA"/>
</dbReference>
<protein>
    <submittedName>
        <fullName evidence="10">2-keto-3-deoxygluconate permease</fullName>
    </submittedName>
</protein>
<keyword evidence="6" id="KW-0769">Symport</keyword>
<evidence type="ECO:0000256" key="3">
    <source>
        <dbReference type="ARBA" id="ARBA00022475"/>
    </source>
</evidence>
<evidence type="ECO:0000313" key="10">
    <source>
        <dbReference type="EMBL" id="MDP9831602.1"/>
    </source>
</evidence>
<evidence type="ECO:0000256" key="9">
    <source>
        <dbReference type="SAM" id="Phobius"/>
    </source>
</evidence>
<dbReference type="RefSeq" id="WP_307634301.1">
    <property type="nucleotide sequence ID" value="NZ_JAUSQL010000001.1"/>
</dbReference>
<proteinExistence type="inferred from homology"/>
<keyword evidence="11" id="KW-1185">Reference proteome</keyword>
<evidence type="ECO:0000313" key="11">
    <source>
        <dbReference type="Proteomes" id="UP001230145"/>
    </source>
</evidence>
<dbReference type="Pfam" id="PF03812">
    <property type="entry name" value="KdgT"/>
    <property type="match status" value="1"/>
</dbReference>
<evidence type="ECO:0000256" key="7">
    <source>
        <dbReference type="ARBA" id="ARBA00022989"/>
    </source>
</evidence>
<feature type="transmembrane region" description="Helical" evidence="9">
    <location>
        <begin position="41"/>
        <end position="62"/>
    </location>
</feature>
<keyword evidence="8 9" id="KW-0472">Membrane</keyword>
<dbReference type="InterPro" id="IPR004684">
    <property type="entry name" value="2keto-3dGluconate_permease"/>
</dbReference>
<evidence type="ECO:0000256" key="5">
    <source>
        <dbReference type="ARBA" id="ARBA00022692"/>
    </source>
</evidence>
<gene>
    <name evidence="10" type="ORF">J2S45_000281</name>
</gene>
<evidence type="ECO:0000256" key="4">
    <source>
        <dbReference type="ARBA" id="ARBA00022597"/>
    </source>
</evidence>
<feature type="transmembrane region" description="Helical" evidence="9">
    <location>
        <begin position="74"/>
        <end position="95"/>
    </location>
</feature>
<name>A0ABT9PGJ9_9ACTO</name>
<dbReference type="Proteomes" id="UP001230145">
    <property type="component" value="Unassembled WGS sequence"/>
</dbReference>
<comment type="similarity">
    <text evidence="1">Belongs to the KdgT transporter family.</text>
</comment>
<keyword evidence="2" id="KW-0813">Transport</keyword>
<organism evidence="10 11">
    <name type="scientific">Trueperella abortisuis</name>
    <dbReference type="NCBI Taxonomy" id="445930"/>
    <lineage>
        <taxon>Bacteria</taxon>
        <taxon>Bacillati</taxon>
        <taxon>Actinomycetota</taxon>
        <taxon>Actinomycetes</taxon>
        <taxon>Actinomycetales</taxon>
        <taxon>Actinomycetaceae</taxon>
        <taxon>Trueperella</taxon>
    </lineage>
</organism>
<keyword evidence="4" id="KW-0762">Sugar transport</keyword>
<accession>A0ABT9PGJ9</accession>
<reference evidence="10 11" key="1">
    <citation type="submission" date="2023-07" db="EMBL/GenBank/DDBJ databases">
        <title>Sequencing the genomes of 1000 actinobacteria strains.</title>
        <authorList>
            <person name="Klenk H.-P."/>
        </authorList>
    </citation>
    <scope>NUCLEOTIDE SEQUENCE [LARGE SCALE GENOMIC DNA]</scope>
    <source>
        <strain evidence="10 11">DSM 19515</strain>
    </source>
</reference>
<feature type="transmembrane region" description="Helical" evidence="9">
    <location>
        <begin position="221"/>
        <end position="243"/>
    </location>
</feature>